<dbReference type="AlphaFoldDB" id="A0A1B2I3T3"/>
<sequence length="351" mass="37145">MRLAGDTADTSSNPLLAPALSAAVRVTSDITRVKSIKITNAPQSLKEGEAFNLICEVLPEDATNKDLVWSSSNNKVAAVTGQSGEITALLAGETVITVEARDGSGIRDQFTLTVKKDYLSNPKPERPAVKTDTAALSKPEYYGESEIEELAKAISMDKSLLTAKEDGSVILRQDVVGGALESVKKENPGLYYESVMPVPLIKAACGSAESGRIIAFGFTVSGDNFGKADSARDIKVMKVLPDGRGVLFKAIGEEREIEDRSCALYKDGEIYSGPVMPEENYVLTLFIKDGGEFDLDGAENGSVIDPLVVLKAKEAPARESSSGGGCSAGFGGAALLALAALPVLLRGRRRR</sequence>
<dbReference type="SMART" id="SM00635">
    <property type="entry name" value="BID_2"/>
    <property type="match status" value="1"/>
</dbReference>
<evidence type="ECO:0000259" key="2">
    <source>
        <dbReference type="SMART" id="SM00635"/>
    </source>
</evidence>
<organism evidence="3 4">
    <name type="scientific">Cloacibacillus porcorum</name>
    <dbReference type="NCBI Taxonomy" id="1197717"/>
    <lineage>
        <taxon>Bacteria</taxon>
        <taxon>Thermotogati</taxon>
        <taxon>Synergistota</taxon>
        <taxon>Synergistia</taxon>
        <taxon>Synergistales</taxon>
        <taxon>Synergistaceae</taxon>
        <taxon>Cloacibacillus</taxon>
    </lineage>
</organism>
<proteinExistence type="predicted"/>
<keyword evidence="1" id="KW-0812">Transmembrane</keyword>
<dbReference type="SUPFAM" id="SSF49373">
    <property type="entry name" value="Invasin/intimin cell-adhesion fragments"/>
    <property type="match status" value="1"/>
</dbReference>
<accession>A0A1B2I3T3</accession>
<name>A0A1B2I3T3_9BACT</name>
<dbReference type="InterPro" id="IPR003343">
    <property type="entry name" value="Big_2"/>
</dbReference>
<keyword evidence="1" id="KW-1133">Transmembrane helix</keyword>
<dbReference type="Pfam" id="PF02368">
    <property type="entry name" value="Big_2"/>
    <property type="match status" value="1"/>
</dbReference>
<dbReference type="InterPro" id="IPR008964">
    <property type="entry name" value="Invasin/intimin_cell_adhesion"/>
</dbReference>
<dbReference type="Proteomes" id="UP000093044">
    <property type="component" value="Chromosome"/>
</dbReference>
<dbReference type="Gene3D" id="2.60.40.1080">
    <property type="match status" value="1"/>
</dbReference>
<evidence type="ECO:0000256" key="1">
    <source>
        <dbReference type="SAM" id="Phobius"/>
    </source>
</evidence>
<keyword evidence="1" id="KW-0472">Membrane</keyword>
<gene>
    <name evidence="3" type="ORF">BED41_05615</name>
</gene>
<dbReference type="EMBL" id="CP016757">
    <property type="protein sequence ID" value="ANZ44612.1"/>
    <property type="molecule type" value="Genomic_DNA"/>
</dbReference>
<evidence type="ECO:0000313" key="3">
    <source>
        <dbReference type="EMBL" id="ANZ44612.1"/>
    </source>
</evidence>
<feature type="transmembrane region" description="Helical" evidence="1">
    <location>
        <begin position="328"/>
        <end position="345"/>
    </location>
</feature>
<keyword evidence="4" id="KW-1185">Reference proteome</keyword>
<dbReference type="InterPro" id="IPR030821">
    <property type="entry name" value="Synergist_CTERM"/>
</dbReference>
<feature type="domain" description="BIG2" evidence="2">
    <location>
        <begin position="32"/>
        <end position="110"/>
    </location>
</feature>
<reference evidence="3" key="1">
    <citation type="submission" date="2016-08" db="EMBL/GenBank/DDBJ databases">
        <title>Complete genome of Cloacibacillus porcorum.</title>
        <authorList>
            <person name="Looft T."/>
            <person name="Bayles D.O."/>
            <person name="Alt D.P."/>
        </authorList>
    </citation>
    <scope>NUCLEOTIDE SEQUENCE [LARGE SCALE GENOMIC DNA]</scope>
    <source>
        <strain evidence="3">CL-84</strain>
    </source>
</reference>
<dbReference type="NCBIfam" id="TIGR04564">
    <property type="entry name" value="Synergist_CTERM"/>
    <property type="match status" value="1"/>
</dbReference>
<evidence type="ECO:0000313" key="4">
    <source>
        <dbReference type="Proteomes" id="UP000093044"/>
    </source>
</evidence>
<dbReference type="STRING" id="1197717.BED41_05615"/>
<dbReference type="KEGG" id="cpor:BED41_05615"/>
<protein>
    <recommendedName>
        <fullName evidence="2">BIG2 domain-containing protein</fullName>
    </recommendedName>
</protein>